<evidence type="ECO:0000313" key="1">
    <source>
        <dbReference type="EMBL" id="MBM7591479.1"/>
    </source>
</evidence>
<gene>
    <name evidence="1" type="ORF">JOD01_003130</name>
</gene>
<comment type="caution">
    <text evidence="1">The sequence shown here is derived from an EMBL/GenBank/DDBJ whole genome shotgun (WGS) entry which is preliminary data.</text>
</comment>
<dbReference type="EMBL" id="JAFBEB010000012">
    <property type="protein sequence ID" value="MBM7591479.1"/>
    <property type="molecule type" value="Genomic_DNA"/>
</dbReference>
<name>A0A938Y339_9BACL</name>
<dbReference type="RefSeq" id="WP_204519190.1">
    <property type="nucleotide sequence ID" value="NZ_BAABIN010000019.1"/>
</dbReference>
<sequence>MDFFSGMSMQVTQLQQTLSLNMLKSANSMQAAEATVMLQNFAETQASIQNAVQAPHPTSGNLIDIKA</sequence>
<dbReference type="AlphaFoldDB" id="A0A938Y339"/>
<dbReference type="Proteomes" id="UP000717624">
    <property type="component" value="Unassembled WGS sequence"/>
</dbReference>
<evidence type="ECO:0008006" key="3">
    <source>
        <dbReference type="Google" id="ProtNLM"/>
    </source>
</evidence>
<accession>A0A938Y339</accession>
<evidence type="ECO:0000313" key="2">
    <source>
        <dbReference type="Proteomes" id="UP000717624"/>
    </source>
</evidence>
<proteinExistence type="predicted"/>
<protein>
    <recommendedName>
        <fullName evidence="3">Motility protein</fullName>
    </recommendedName>
</protein>
<keyword evidence="2" id="KW-1185">Reference proteome</keyword>
<reference evidence="1" key="1">
    <citation type="submission" date="2021-01" db="EMBL/GenBank/DDBJ databases">
        <title>Genomic Encyclopedia of Type Strains, Phase IV (KMG-IV): sequencing the most valuable type-strain genomes for metagenomic binning, comparative biology and taxonomic classification.</title>
        <authorList>
            <person name="Goeker M."/>
        </authorList>
    </citation>
    <scope>NUCLEOTIDE SEQUENCE</scope>
    <source>
        <strain evidence="1">DSM 25523</strain>
    </source>
</reference>
<organism evidence="1 2">
    <name type="scientific">Brevibacillus fulvus</name>
    <dbReference type="NCBI Taxonomy" id="1125967"/>
    <lineage>
        <taxon>Bacteria</taxon>
        <taxon>Bacillati</taxon>
        <taxon>Bacillota</taxon>
        <taxon>Bacilli</taxon>
        <taxon>Bacillales</taxon>
        <taxon>Paenibacillaceae</taxon>
        <taxon>Brevibacillus</taxon>
    </lineage>
</organism>